<keyword evidence="2" id="KW-0540">Nuclease</keyword>
<dbReference type="PANTHER" id="PTHR42648">
    <property type="entry name" value="TRANSPOSASE, PUTATIVE-RELATED"/>
    <property type="match status" value="1"/>
</dbReference>
<dbReference type="EMBL" id="MU006244">
    <property type="protein sequence ID" value="KAF2819662.1"/>
    <property type="molecule type" value="Genomic_DNA"/>
</dbReference>
<dbReference type="AlphaFoldDB" id="A0A6A6ZEU9"/>
<feature type="non-terminal residue" evidence="12">
    <location>
        <position position="1"/>
    </location>
</feature>
<dbReference type="GO" id="GO:0006310">
    <property type="term" value="P:DNA recombination"/>
    <property type="evidence" value="ECO:0007669"/>
    <property type="project" value="UniProtKB-KW"/>
</dbReference>
<keyword evidence="9" id="KW-0808">Transferase</keyword>
<evidence type="ECO:0000256" key="6">
    <source>
        <dbReference type="ARBA" id="ARBA00022842"/>
    </source>
</evidence>
<dbReference type="Gene3D" id="3.30.420.10">
    <property type="entry name" value="Ribonuclease H-like superfamily/Ribonuclease H"/>
    <property type="match status" value="1"/>
</dbReference>
<name>A0A6A6ZEU9_9PLEO</name>
<dbReference type="GO" id="GO:0004519">
    <property type="term" value="F:endonuclease activity"/>
    <property type="evidence" value="ECO:0007669"/>
    <property type="project" value="UniProtKB-KW"/>
</dbReference>
<keyword evidence="6" id="KW-0460">Magnesium</keyword>
<keyword evidence="8" id="KW-0695">RNA-directed DNA polymerase</keyword>
<dbReference type="InterPro" id="IPR039537">
    <property type="entry name" value="Retrotran_Ty1/copia-like"/>
</dbReference>
<dbReference type="GO" id="GO:0003964">
    <property type="term" value="F:RNA-directed DNA polymerase activity"/>
    <property type="evidence" value="ECO:0007669"/>
    <property type="project" value="UniProtKB-KW"/>
</dbReference>
<dbReference type="SUPFAM" id="SSF53098">
    <property type="entry name" value="Ribonuclease H-like"/>
    <property type="match status" value="1"/>
</dbReference>
<keyword evidence="3" id="KW-0479">Metal-binding</keyword>
<reference evidence="12" key="1">
    <citation type="journal article" date="2020" name="Stud. Mycol.">
        <title>101 Dothideomycetes genomes: a test case for predicting lifestyles and emergence of pathogens.</title>
        <authorList>
            <person name="Haridas S."/>
            <person name="Albert R."/>
            <person name="Binder M."/>
            <person name="Bloem J."/>
            <person name="Labutti K."/>
            <person name="Salamov A."/>
            <person name="Andreopoulos B."/>
            <person name="Baker S."/>
            <person name="Barry K."/>
            <person name="Bills G."/>
            <person name="Bluhm B."/>
            <person name="Cannon C."/>
            <person name="Castanera R."/>
            <person name="Culley D."/>
            <person name="Daum C."/>
            <person name="Ezra D."/>
            <person name="Gonzalez J."/>
            <person name="Henrissat B."/>
            <person name="Kuo A."/>
            <person name="Liang C."/>
            <person name="Lipzen A."/>
            <person name="Lutzoni F."/>
            <person name="Magnuson J."/>
            <person name="Mondo S."/>
            <person name="Nolan M."/>
            <person name="Ohm R."/>
            <person name="Pangilinan J."/>
            <person name="Park H.-J."/>
            <person name="Ramirez L."/>
            <person name="Alfaro M."/>
            <person name="Sun H."/>
            <person name="Tritt A."/>
            <person name="Yoshinaga Y."/>
            <person name="Zwiers L.-H."/>
            <person name="Turgeon B."/>
            <person name="Goodwin S."/>
            <person name="Spatafora J."/>
            <person name="Crous P."/>
            <person name="Grigoriev I."/>
        </authorList>
    </citation>
    <scope>NUCLEOTIDE SEQUENCE</scope>
    <source>
        <strain evidence="12">CBS 113818</strain>
    </source>
</reference>
<dbReference type="GO" id="GO:0046872">
    <property type="term" value="F:metal ion binding"/>
    <property type="evidence" value="ECO:0007669"/>
    <property type="project" value="UniProtKB-KW"/>
</dbReference>
<keyword evidence="7" id="KW-0229">DNA integration</keyword>
<keyword evidence="4" id="KW-0255">Endonuclease</keyword>
<evidence type="ECO:0000256" key="2">
    <source>
        <dbReference type="ARBA" id="ARBA00022722"/>
    </source>
</evidence>
<dbReference type="GO" id="GO:0003887">
    <property type="term" value="F:DNA-directed DNA polymerase activity"/>
    <property type="evidence" value="ECO:0007669"/>
    <property type="project" value="UniProtKB-KW"/>
</dbReference>
<evidence type="ECO:0000256" key="11">
    <source>
        <dbReference type="ARBA" id="ARBA00023172"/>
    </source>
</evidence>
<dbReference type="OrthoDB" id="3768101at2759"/>
<dbReference type="GO" id="GO:0003677">
    <property type="term" value="F:DNA binding"/>
    <property type="evidence" value="ECO:0007669"/>
    <property type="project" value="UniProtKB-KW"/>
</dbReference>
<accession>A0A6A6ZEU9</accession>
<evidence type="ECO:0000313" key="13">
    <source>
        <dbReference type="Proteomes" id="UP000799424"/>
    </source>
</evidence>
<dbReference type="Proteomes" id="UP000799424">
    <property type="component" value="Unassembled WGS sequence"/>
</dbReference>
<evidence type="ECO:0000256" key="8">
    <source>
        <dbReference type="ARBA" id="ARBA00022918"/>
    </source>
</evidence>
<dbReference type="GO" id="GO:0015074">
    <property type="term" value="P:DNA integration"/>
    <property type="evidence" value="ECO:0007669"/>
    <property type="project" value="UniProtKB-KW"/>
</dbReference>
<protein>
    <recommendedName>
        <fullName evidence="14">Integrase catalytic domain-containing protein</fullName>
    </recommendedName>
</protein>
<dbReference type="InterPro" id="IPR012337">
    <property type="entry name" value="RNaseH-like_sf"/>
</dbReference>
<evidence type="ECO:0000256" key="10">
    <source>
        <dbReference type="ARBA" id="ARBA00023125"/>
    </source>
</evidence>
<evidence type="ECO:0000256" key="4">
    <source>
        <dbReference type="ARBA" id="ARBA00022759"/>
    </source>
</evidence>
<gene>
    <name evidence="12" type="ORF">CC86DRAFT_306882</name>
</gene>
<evidence type="ECO:0000256" key="9">
    <source>
        <dbReference type="ARBA" id="ARBA00022932"/>
    </source>
</evidence>
<proteinExistence type="predicted"/>
<dbReference type="PANTHER" id="PTHR42648:SF11">
    <property type="entry name" value="TRANSPOSON TY4-P GAG-POL POLYPROTEIN"/>
    <property type="match status" value="1"/>
</dbReference>
<sequence length="86" mass="9843">HKLNGVPERFNCMITQIARTMIPLDNLLFLWAEAIQTANYVKNRAPHSADELHRTPYKLLHRTKPSVSHLHVFGANCFVHIPVKAC</sequence>
<evidence type="ECO:0000256" key="1">
    <source>
        <dbReference type="ARBA" id="ARBA00022695"/>
    </source>
</evidence>
<organism evidence="12 13">
    <name type="scientific">Ophiobolus disseminans</name>
    <dbReference type="NCBI Taxonomy" id="1469910"/>
    <lineage>
        <taxon>Eukaryota</taxon>
        <taxon>Fungi</taxon>
        <taxon>Dikarya</taxon>
        <taxon>Ascomycota</taxon>
        <taxon>Pezizomycotina</taxon>
        <taxon>Dothideomycetes</taxon>
        <taxon>Pleosporomycetidae</taxon>
        <taxon>Pleosporales</taxon>
        <taxon>Pleosporineae</taxon>
        <taxon>Phaeosphaeriaceae</taxon>
        <taxon>Ophiobolus</taxon>
    </lineage>
</organism>
<keyword evidence="10" id="KW-0238">DNA-binding</keyword>
<evidence type="ECO:0000256" key="3">
    <source>
        <dbReference type="ARBA" id="ARBA00022723"/>
    </source>
</evidence>
<dbReference type="GO" id="GO:0016787">
    <property type="term" value="F:hydrolase activity"/>
    <property type="evidence" value="ECO:0007669"/>
    <property type="project" value="UniProtKB-KW"/>
</dbReference>
<evidence type="ECO:0000256" key="5">
    <source>
        <dbReference type="ARBA" id="ARBA00022801"/>
    </source>
</evidence>
<evidence type="ECO:0008006" key="14">
    <source>
        <dbReference type="Google" id="ProtNLM"/>
    </source>
</evidence>
<keyword evidence="9" id="KW-0239">DNA-directed DNA polymerase</keyword>
<evidence type="ECO:0000256" key="7">
    <source>
        <dbReference type="ARBA" id="ARBA00022908"/>
    </source>
</evidence>
<evidence type="ECO:0000313" key="12">
    <source>
        <dbReference type="EMBL" id="KAF2819662.1"/>
    </source>
</evidence>
<keyword evidence="5" id="KW-0378">Hydrolase</keyword>
<dbReference type="InterPro" id="IPR036397">
    <property type="entry name" value="RNaseH_sf"/>
</dbReference>
<keyword evidence="13" id="KW-1185">Reference proteome</keyword>
<keyword evidence="1" id="KW-0548">Nucleotidyltransferase</keyword>
<keyword evidence="11" id="KW-0233">DNA recombination</keyword>